<evidence type="ECO:0000256" key="1">
    <source>
        <dbReference type="ARBA" id="ARBA00006739"/>
    </source>
</evidence>
<keyword evidence="4" id="KW-0472">Membrane</keyword>
<evidence type="ECO:0000256" key="4">
    <source>
        <dbReference type="SAM" id="Phobius"/>
    </source>
</evidence>
<dbReference type="AlphaFoldDB" id="D6TLU5"/>
<dbReference type="InParanoid" id="D6TLU5"/>
<keyword evidence="4" id="KW-0812">Transmembrane</keyword>
<organism evidence="5 6">
    <name type="scientific">Ktedonobacter racemifer DSM 44963</name>
    <dbReference type="NCBI Taxonomy" id="485913"/>
    <lineage>
        <taxon>Bacteria</taxon>
        <taxon>Bacillati</taxon>
        <taxon>Chloroflexota</taxon>
        <taxon>Ktedonobacteria</taxon>
        <taxon>Ktedonobacterales</taxon>
        <taxon>Ktedonobacteraceae</taxon>
        <taxon>Ktedonobacter</taxon>
    </lineage>
</organism>
<comment type="similarity">
    <text evidence="1">Belongs to the glycosyltransferase 2 family.</text>
</comment>
<dbReference type="GO" id="GO:0016757">
    <property type="term" value="F:glycosyltransferase activity"/>
    <property type="evidence" value="ECO:0007669"/>
    <property type="project" value="UniProtKB-KW"/>
</dbReference>
<gene>
    <name evidence="5" type="ORF">Krac_8058</name>
</gene>
<dbReference type="EMBL" id="ADVG01000002">
    <property type="protein sequence ID" value="EFH86745.1"/>
    <property type="molecule type" value="Genomic_DNA"/>
</dbReference>
<name>D6TLU5_KTERA</name>
<reference evidence="5 6" key="1">
    <citation type="journal article" date="2011" name="Stand. Genomic Sci.">
        <title>Non-contiguous finished genome sequence and contextual data of the filamentous soil bacterium Ktedonobacter racemifer type strain (SOSP1-21).</title>
        <authorList>
            <person name="Chang Y.J."/>
            <person name="Land M."/>
            <person name="Hauser L."/>
            <person name="Chertkov O."/>
            <person name="Del Rio T.G."/>
            <person name="Nolan M."/>
            <person name="Copeland A."/>
            <person name="Tice H."/>
            <person name="Cheng J.F."/>
            <person name="Lucas S."/>
            <person name="Han C."/>
            <person name="Goodwin L."/>
            <person name="Pitluck S."/>
            <person name="Ivanova N."/>
            <person name="Ovchinikova G."/>
            <person name="Pati A."/>
            <person name="Chen A."/>
            <person name="Palaniappan K."/>
            <person name="Mavromatis K."/>
            <person name="Liolios K."/>
            <person name="Brettin T."/>
            <person name="Fiebig A."/>
            <person name="Rohde M."/>
            <person name="Abt B."/>
            <person name="Goker M."/>
            <person name="Detter J.C."/>
            <person name="Woyke T."/>
            <person name="Bristow J."/>
            <person name="Eisen J.A."/>
            <person name="Markowitz V."/>
            <person name="Hugenholtz P."/>
            <person name="Kyrpides N.C."/>
            <person name="Klenk H.P."/>
            <person name="Lapidus A."/>
        </authorList>
    </citation>
    <scope>NUCLEOTIDE SEQUENCE [LARGE SCALE GENOMIC DNA]</scope>
    <source>
        <strain evidence="6">DSM 44963</strain>
    </source>
</reference>
<dbReference type="eggNOG" id="COG1215">
    <property type="taxonomic scope" value="Bacteria"/>
</dbReference>
<feature type="transmembrane region" description="Helical" evidence="4">
    <location>
        <begin position="12"/>
        <end position="36"/>
    </location>
</feature>
<keyword evidence="2" id="KW-0328">Glycosyltransferase</keyword>
<evidence type="ECO:0000313" key="5">
    <source>
        <dbReference type="EMBL" id="EFH86745.1"/>
    </source>
</evidence>
<evidence type="ECO:0000256" key="2">
    <source>
        <dbReference type="ARBA" id="ARBA00022676"/>
    </source>
</evidence>
<protein>
    <submittedName>
        <fullName evidence="5">Glycosyl transferase family 2</fullName>
    </submittedName>
</protein>
<proteinExistence type="inferred from homology"/>
<feature type="transmembrane region" description="Helical" evidence="4">
    <location>
        <begin position="314"/>
        <end position="336"/>
    </location>
</feature>
<feature type="transmembrane region" description="Helical" evidence="4">
    <location>
        <begin position="342"/>
        <end position="366"/>
    </location>
</feature>
<dbReference type="SUPFAM" id="SSF53448">
    <property type="entry name" value="Nucleotide-diphospho-sugar transferases"/>
    <property type="match status" value="1"/>
</dbReference>
<keyword evidence="6" id="KW-1185">Reference proteome</keyword>
<dbReference type="PANTHER" id="PTHR43630:SF1">
    <property type="entry name" value="POLY-BETA-1,6-N-ACETYL-D-GLUCOSAMINE SYNTHASE"/>
    <property type="match status" value="1"/>
</dbReference>
<dbReference type="PANTHER" id="PTHR43630">
    <property type="entry name" value="POLY-BETA-1,6-N-ACETYL-D-GLUCOSAMINE SYNTHASE"/>
    <property type="match status" value="1"/>
</dbReference>
<evidence type="ECO:0000256" key="3">
    <source>
        <dbReference type="ARBA" id="ARBA00022679"/>
    </source>
</evidence>
<dbReference type="CDD" id="cd06438">
    <property type="entry name" value="EpsO_like"/>
    <property type="match status" value="1"/>
</dbReference>
<sequence length="422" mass="47860">MSMLLIVWLRWLLAGGELLFLLPIAYLCLVCLAALLEARRRARQEANVTEQAGVSRFSLLVPAHDEEVTLPGLLKSLQGLTYAREHYRIYIVADNSHDRTAEIARSSENVRVYERFDTEKRGKGYALHWLLGRIETEADGAEWADAYVILDADSIVEPGFLAALDRELAAGAVALQMHNTVLNGSDSPSTVLRWLALTLVNHVRQLGRNALESSATLTGNGMCLRRTLLQRYPWQSFSVTEDYQYYLQLVEQGERVRYVPEAVVRSHMPTSFEQMRTQDIRWESGAPEQPGWKTALRLLRLAARERDWVRLETAFELLTPPLSLMVGGSVVLFLLSCVLYSWLTLGLACALLLGLACYLGTGLYFMRPTRETYQALWHAPRFMLWKLWVYLVVRRSKQHSAEWVRTSRSSVALGNSEEGGQV</sequence>
<dbReference type="Pfam" id="PF13641">
    <property type="entry name" value="Glyco_tranf_2_3"/>
    <property type="match status" value="1"/>
</dbReference>
<accession>D6TLU5</accession>
<dbReference type="STRING" id="485913.Krac_8058"/>
<comment type="caution">
    <text evidence="5">The sequence shown here is derived from an EMBL/GenBank/DDBJ whole genome shotgun (WGS) entry which is preliminary data.</text>
</comment>
<dbReference type="InterPro" id="IPR029044">
    <property type="entry name" value="Nucleotide-diphossugar_trans"/>
</dbReference>
<keyword evidence="3 5" id="KW-0808">Transferase</keyword>
<keyword evidence="4" id="KW-1133">Transmembrane helix</keyword>
<evidence type="ECO:0000313" key="6">
    <source>
        <dbReference type="Proteomes" id="UP000004508"/>
    </source>
</evidence>
<dbReference type="Proteomes" id="UP000004508">
    <property type="component" value="Unassembled WGS sequence"/>
</dbReference>
<dbReference type="Gene3D" id="3.90.550.10">
    <property type="entry name" value="Spore Coat Polysaccharide Biosynthesis Protein SpsA, Chain A"/>
    <property type="match status" value="1"/>
</dbReference>